<reference evidence="1 2" key="1">
    <citation type="journal article" date="2016" name="Virus Genes">
        <title>Genomic characterization of Salmonella bacteriophages isolated from India.</title>
        <authorList>
            <person name="Karpe Y.A."/>
            <person name="Kanade G.D."/>
            <person name="Pingale K.D."/>
            <person name="Arankalle V.A."/>
            <person name="Banerjee K."/>
        </authorList>
    </citation>
    <scope>NUCLEOTIDE SEQUENCE [LARGE SCALE GENOMIC DNA]</scope>
</reference>
<dbReference type="RefSeq" id="YP_009220856.1">
    <property type="nucleotide sequence ID" value="NC_029042.1"/>
</dbReference>
<keyword evidence="1" id="KW-0378">Hydrolase</keyword>
<accession>A0A0N7CET7</accession>
<evidence type="ECO:0000313" key="1">
    <source>
        <dbReference type="EMBL" id="AKJ73714.1"/>
    </source>
</evidence>
<sequence>MRLFTKSSGLIDIGLLFEVFKFCKMNGYTIKLDPALKYIQDIPDEEIHAFIDTLNAVYRDENKQYQKAIVRDYQFDSVSTAIRQSRCVLEAATSAGNPLFCTSWRVTTGNAEMLSKVI</sequence>
<dbReference type="Gene3D" id="3.30.780.20">
    <property type="match status" value="1"/>
</dbReference>
<dbReference type="EMBL" id="KR296692">
    <property type="protein sequence ID" value="AKJ73714.1"/>
    <property type="molecule type" value="Genomic_DNA"/>
</dbReference>
<dbReference type="KEGG" id="vg:26683822"/>
<keyword evidence="1" id="KW-0347">Helicase</keyword>
<keyword evidence="1" id="KW-0067">ATP-binding</keyword>
<proteinExistence type="predicted"/>
<dbReference type="GO" id="GO:0004386">
    <property type="term" value="F:helicase activity"/>
    <property type="evidence" value="ECO:0007669"/>
    <property type="project" value="UniProtKB-KW"/>
</dbReference>
<dbReference type="Proteomes" id="UP000201337">
    <property type="component" value="Segment"/>
</dbReference>
<dbReference type="GeneID" id="26683822"/>
<name>A0A0N7CET7_9CAUD</name>
<keyword evidence="2" id="KW-1185">Reference proteome</keyword>
<protein>
    <submittedName>
        <fullName evidence="1">RNA-DNA and DNA-DNA helicase</fullName>
    </submittedName>
</protein>
<gene>
    <name evidence="1" type="ORF">SP38_112</name>
</gene>
<evidence type="ECO:0000313" key="2">
    <source>
        <dbReference type="Proteomes" id="UP000201337"/>
    </source>
</evidence>
<organism evidence="1 2">
    <name type="scientific">Salmonella phage 38</name>
    <dbReference type="NCBI Taxonomy" id="1654891"/>
    <lineage>
        <taxon>Viruses</taxon>
        <taxon>Duplodnaviria</taxon>
        <taxon>Heunggongvirae</taxon>
        <taxon>Uroviricota</taxon>
        <taxon>Caudoviricetes</taxon>
        <taxon>Pantevenvirales</taxon>
        <taxon>Ackermannviridae</taxon>
        <taxon>Cvivirinae</taxon>
        <taxon>Kuttervirus</taxon>
        <taxon>Kuttervirus kv38</taxon>
    </lineage>
</organism>
<dbReference type="InterPro" id="IPR049430">
    <property type="entry name" value="UvsW_N_sf"/>
</dbReference>
<keyword evidence="1" id="KW-0547">Nucleotide-binding</keyword>